<dbReference type="EMBL" id="AZMM01012884">
    <property type="protein sequence ID" value="ETJ32667.1"/>
    <property type="molecule type" value="Genomic_DNA"/>
</dbReference>
<evidence type="ECO:0000313" key="1">
    <source>
        <dbReference type="EMBL" id="ETJ32667.1"/>
    </source>
</evidence>
<gene>
    <name evidence="1" type="ORF">Q604_UNBC12884G0002</name>
</gene>
<protein>
    <submittedName>
        <fullName evidence="1">Uncharacterized protein</fullName>
    </submittedName>
</protein>
<comment type="caution">
    <text evidence="1">The sequence shown here is derived from an EMBL/GenBank/DDBJ whole genome shotgun (WGS) entry which is preliminary data.</text>
</comment>
<accession>W1XQZ6</accession>
<name>W1XQZ6_9ZZZZ</name>
<proteinExistence type="predicted"/>
<reference evidence="1" key="1">
    <citation type="submission" date="2013-12" db="EMBL/GenBank/DDBJ databases">
        <title>A Varibaculum cambriense genome reconstructed from a premature infant gut community with otherwise low bacterial novelty that shifts toward anaerobic metabolism during the third week of life.</title>
        <authorList>
            <person name="Brown C.T."/>
            <person name="Sharon I."/>
            <person name="Thomas B.C."/>
            <person name="Castelle C.J."/>
            <person name="Morowitz M.J."/>
            <person name="Banfield J.F."/>
        </authorList>
    </citation>
    <scope>NUCLEOTIDE SEQUENCE</scope>
</reference>
<organism evidence="1">
    <name type="scientific">human gut metagenome</name>
    <dbReference type="NCBI Taxonomy" id="408170"/>
    <lineage>
        <taxon>unclassified sequences</taxon>
        <taxon>metagenomes</taxon>
        <taxon>organismal metagenomes</taxon>
    </lineage>
</organism>
<sequence length="46" mass="5046">ADDMVTLVENSEDAHVEGYVGDTLAFSATFFCENEDSTSLKQRCIS</sequence>
<feature type="non-terminal residue" evidence="1">
    <location>
        <position position="1"/>
    </location>
</feature>
<dbReference type="AlphaFoldDB" id="W1XQZ6"/>